<protein>
    <recommendedName>
        <fullName evidence="2">Protein ZIP4 homolog</fullName>
    </recommendedName>
</protein>
<dbReference type="GO" id="GO:0051321">
    <property type="term" value="P:meiotic cell cycle"/>
    <property type="evidence" value="ECO:0007669"/>
    <property type="project" value="UniProtKB-KW"/>
</dbReference>
<name>A0A7I8V3L4_9ANNE</name>
<dbReference type="InterPro" id="IPR042861">
    <property type="entry name" value="TEX11"/>
</dbReference>
<evidence type="ECO:0000313" key="3">
    <source>
        <dbReference type="EMBL" id="CAD5110648.1"/>
    </source>
</evidence>
<dbReference type="PANTHER" id="PTHR47083">
    <property type="entry name" value="TESTIS-EXPRESSED PROTEIN 11"/>
    <property type="match status" value="1"/>
</dbReference>
<evidence type="ECO:0000256" key="1">
    <source>
        <dbReference type="ARBA" id="ARBA00023254"/>
    </source>
</evidence>
<dbReference type="EMBL" id="CAJFCJ010000001">
    <property type="protein sequence ID" value="CAD5110648.1"/>
    <property type="molecule type" value="Genomic_DNA"/>
</dbReference>
<gene>
    <name evidence="3" type="ORF">DGYR_LOCUS24</name>
</gene>
<dbReference type="InterPro" id="IPR011990">
    <property type="entry name" value="TPR-like_helical_dom_sf"/>
</dbReference>
<dbReference type="Gene3D" id="1.25.40.10">
    <property type="entry name" value="Tetratricopeptide repeat domain"/>
    <property type="match status" value="1"/>
</dbReference>
<evidence type="ECO:0000313" key="4">
    <source>
        <dbReference type="Proteomes" id="UP000549394"/>
    </source>
</evidence>
<organism evidence="3 4">
    <name type="scientific">Dimorphilus gyrociliatus</name>
    <dbReference type="NCBI Taxonomy" id="2664684"/>
    <lineage>
        <taxon>Eukaryota</taxon>
        <taxon>Metazoa</taxon>
        <taxon>Spiralia</taxon>
        <taxon>Lophotrochozoa</taxon>
        <taxon>Annelida</taxon>
        <taxon>Polychaeta</taxon>
        <taxon>Polychaeta incertae sedis</taxon>
        <taxon>Dinophilidae</taxon>
        <taxon>Dimorphilus</taxon>
    </lineage>
</organism>
<reference evidence="3 4" key="1">
    <citation type="submission" date="2020-08" db="EMBL/GenBank/DDBJ databases">
        <authorList>
            <person name="Hejnol A."/>
        </authorList>
    </citation>
    <scope>NUCLEOTIDE SEQUENCE [LARGE SCALE GENOMIC DNA]</scope>
</reference>
<dbReference type="Proteomes" id="UP000549394">
    <property type="component" value="Unassembled WGS sequence"/>
</dbReference>
<dbReference type="PANTHER" id="PTHR47083:SF1">
    <property type="entry name" value="TESTIS-EXPRESSED PROTEIN 11"/>
    <property type="match status" value="1"/>
</dbReference>
<proteinExistence type="predicted"/>
<evidence type="ECO:0000256" key="2">
    <source>
        <dbReference type="ARBA" id="ARBA00031845"/>
    </source>
</evidence>
<dbReference type="AlphaFoldDB" id="A0A7I8V3L4"/>
<dbReference type="InterPro" id="IPR013940">
    <property type="entry name" value="Spo22/ZIP4/TEX11"/>
</dbReference>
<dbReference type="OrthoDB" id="65716at2759"/>
<keyword evidence="4" id="KW-1185">Reference proteome</keyword>
<dbReference type="Pfam" id="PF08631">
    <property type="entry name" value="SPO22"/>
    <property type="match status" value="1"/>
</dbReference>
<dbReference type="SUPFAM" id="SSF48452">
    <property type="entry name" value="TPR-like"/>
    <property type="match status" value="1"/>
</dbReference>
<keyword evidence="1" id="KW-0469">Meiosis</keyword>
<comment type="caution">
    <text evidence="3">The sequence shown here is derived from an EMBL/GenBank/DDBJ whole genome shotgun (WGS) entry which is preliminary data.</text>
</comment>
<sequence length="897" mass="104069">MDDKVVRRVLEIIEELKHPNINESDIDEMLEEVLKLPKFEVPKLLESFQVSLTEVYRRTSTLWNYIVQKKVHHSWQLRKVAKMRTICVYLLKWVMPLNSNQWYCILNFLMILMKSTSTWIDLKEYREARNLSIIISNVLDHCSRTDPSFSLLKENYEFVTFIKAHFLYQIYIMIGENQQDEALKKINSSMDRFSFLKTSDITQFISNCFNTGVHLRNDKKLDSAIDWFEVVINIQVENCPAVESIKIKAYQALTQTLMERKDSNDIKSAEDHLKRAVEQYSDFILFKRYIEIKILLGDTDEEINKYFKKLVNSRDANARDCLVVVTMLKKSNRDLLITKLFELLKQKFDDPLSKSKIYMANMEYLLSKSEDQKEFCNLTDKIITDMPELGAQESTALINNLFERAVKEMRGGNEVVAIELFEKCLKIMRKTKSVTNEETAKIYRNIIYCSIAAGRDEETLTWSEKALSLKESFLPTCFMIYKLYLDKHDFTTADTFLDKLCCAAIADADAVKKLSPDSIPFQKESHRTDTPYDYVSTAAKLAFEVNQIEMAIKAFKCICECSPSSDKALMCCKALCRIYCTTADEENVEKVYDDIINIIDLALKLTLEKPGLENMCDYIIWFKNICWNLCGQNTSPKIKKTLLNKYLKFSASLDTNTIDDSLVKCRAVTAELCLQIAEELPGDEKEKASLLQEAKDHIDYINTLKSNVKFEIDEKLVLALVCMELKLIVLVNDRNLTPIVKKIENLVDCPSELLLFASVHLDRTPMQPDVRISLMKRILKKSYLVEAIELDCLSAIFKLTITRLLHLGNLADENSFDLAYISAREFIDFIQTKNISTNATDYLPWFTNKAWNLGVILWSYEYYHSANKWCELAIETAAYCHDYKESFEIQVVYLYSY</sequence>
<accession>A0A7I8V3L4</accession>